<evidence type="ECO:0000313" key="3">
    <source>
        <dbReference type="EMBL" id="KAK5091855.1"/>
    </source>
</evidence>
<gene>
    <name evidence="3" type="ORF">LTR24_005751</name>
</gene>
<dbReference type="Pfam" id="PF24883">
    <property type="entry name" value="NPHP3_N"/>
    <property type="match status" value="1"/>
</dbReference>
<dbReference type="PANTHER" id="PTHR10039">
    <property type="entry name" value="AMELOGENIN"/>
    <property type="match status" value="1"/>
</dbReference>
<feature type="domain" description="Nephrocystin 3-like N-terminal" evidence="2">
    <location>
        <begin position="67"/>
        <end position="113"/>
    </location>
</feature>
<keyword evidence="1" id="KW-0677">Repeat</keyword>
<dbReference type="InterPro" id="IPR027417">
    <property type="entry name" value="P-loop_NTPase"/>
</dbReference>
<name>A0ABR0K9T8_9EURO</name>
<evidence type="ECO:0000313" key="4">
    <source>
        <dbReference type="Proteomes" id="UP001345013"/>
    </source>
</evidence>
<organism evidence="3 4">
    <name type="scientific">Lithohypha guttulata</name>
    <dbReference type="NCBI Taxonomy" id="1690604"/>
    <lineage>
        <taxon>Eukaryota</taxon>
        <taxon>Fungi</taxon>
        <taxon>Dikarya</taxon>
        <taxon>Ascomycota</taxon>
        <taxon>Pezizomycotina</taxon>
        <taxon>Eurotiomycetes</taxon>
        <taxon>Chaetothyriomycetidae</taxon>
        <taxon>Chaetothyriales</taxon>
        <taxon>Trichomeriaceae</taxon>
        <taxon>Lithohypha</taxon>
    </lineage>
</organism>
<dbReference type="Proteomes" id="UP001345013">
    <property type="component" value="Unassembled WGS sequence"/>
</dbReference>
<reference evidence="3 4" key="1">
    <citation type="submission" date="2023-08" db="EMBL/GenBank/DDBJ databases">
        <title>Black Yeasts Isolated from many extreme environments.</title>
        <authorList>
            <person name="Coleine C."/>
            <person name="Stajich J.E."/>
            <person name="Selbmann L."/>
        </authorList>
    </citation>
    <scope>NUCLEOTIDE SEQUENCE [LARGE SCALE GENOMIC DNA]</scope>
    <source>
        <strain evidence="3 4">CCFEE 5885</strain>
    </source>
</reference>
<evidence type="ECO:0000256" key="1">
    <source>
        <dbReference type="ARBA" id="ARBA00022737"/>
    </source>
</evidence>
<dbReference type="PANTHER" id="PTHR10039:SF5">
    <property type="entry name" value="NACHT DOMAIN-CONTAINING PROTEIN"/>
    <property type="match status" value="1"/>
</dbReference>
<keyword evidence="4" id="KW-1185">Reference proteome</keyword>
<dbReference type="EMBL" id="JAVRRG010000068">
    <property type="protein sequence ID" value="KAK5091855.1"/>
    <property type="molecule type" value="Genomic_DNA"/>
</dbReference>
<dbReference type="InterPro" id="IPR056884">
    <property type="entry name" value="NPHP3-like_N"/>
</dbReference>
<evidence type="ECO:0000259" key="2">
    <source>
        <dbReference type="Pfam" id="PF24883"/>
    </source>
</evidence>
<comment type="caution">
    <text evidence="3">The sequence shown here is derived from an EMBL/GenBank/DDBJ whole genome shotgun (WGS) entry which is preliminary data.</text>
</comment>
<accession>A0ABR0K9T8</accession>
<proteinExistence type="predicted"/>
<dbReference type="SUPFAM" id="SSF52540">
    <property type="entry name" value="P-loop containing nucleoside triphosphate hydrolases"/>
    <property type="match status" value="1"/>
</dbReference>
<protein>
    <recommendedName>
        <fullName evidence="2">Nephrocystin 3-like N-terminal domain-containing protein</fullName>
    </recommendedName>
</protein>
<dbReference type="Gene3D" id="3.40.50.300">
    <property type="entry name" value="P-loop containing nucleotide triphosphate hydrolases"/>
    <property type="match status" value="1"/>
</dbReference>
<sequence>MFRGGHVFGEATLSDHAQAVFGDVYTSCADYIQHFTLEQERRALLNALRYHGMHERIIHITTAAPETCDYIWNTIFTRWLMQSQDDTIFWISGKPGSGKSTLMKYIVSSPQTQHFLNSRSS</sequence>